<sequence length="317" mass="35612">MNKQYDQTIIYDPLRLPHGLTRYSHNRLDSRGRRDRGSIPVGCTETPSTQMSRAGWTLRVLLLACDSGAALRDHKSSGRVQRMKKREAKAEIGTPQAHRCHALDGRYGYYCWRATLARRCGTTSLRAAYNRRCATGVELVDWLLVVSSSVHSRQQAVGMWQALVEEGVLTHVTGEHAFRDKSLLYRFRQDAEEGGAGTLPSSEDILKAEDQLNASIAALVQRGPDAIMRMILRKPLNLEEMNPHLCGERVENHLGKTTPSSPDRDSNLDLPALSGLTQHDWRVNTFVNELRPPMHPVLGLFLELPEFSSFLQVTLYG</sequence>
<organism evidence="3">
    <name type="scientific">Timema bartmani</name>
    <dbReference type="NCBI Taxonomy" id="61472"/>
    <lineage>
        <taxon>Eukaryota</taxon>
        <taxon>Metazoa</taxon>
        <taxon>Ecdysozoa</taxon>
        <taxon>Arthropoda</taxon>
        <taxon>Hexapoda</taxon>
        <taxon>Insecta</taxon>
        <taxon>Pterygota</taxon>
        <taxon>Neoptera</taxon>
        <taxon>Polyneoptera</taxon>
        <taxon>Phasmatodea</taxon>
        <taxon>Timematodea</taxon>
        <taxon>Timematoidea</taxon>
        <taxon>Timematidae</taxon>
        <taxon>Timema</taxon>
    </lineage>
</organism>
<dbReference type="GO" id="GO:0035556">
    <property type="term" value="P:intracellular signal transduction"/>
    <property type="evidence" value="ECO:0007669"/>
    <property type="project" value="InterPro"/>
</dbReference>
<dbReference type="Gene3D" id="1.10.10.10">
    <property type="entry name" value="Winged helix-like DNA-binding domain superfamily/Winged helix DNA-binding domain"/>
    <property type="match status" value="1"/>
</dbReference>
<accession>A0A7R9HVM6</accession>
<dbReference type="SUPFAM" id="SSF46785">
    <property type="entry name" value="Winged helix' DNA-binding domain"/>
    <property type="match status" value="1"/>
</dbReference>
<dbReference type="InterPro" id="IPR036390">
    <property type="entry name" value="WH_DNA-bd_sf"/>
</dbReference>
<name>A0A7R9HVM6_9NEOP</name>
<dbReference type="InterPro" id="IPR036388">
    <property type="entry name" value="WH-like_DNA-bd_sf"/>
</dbReference>
<reference evidence="3" key="1">
    <citation type="submission" date="2020-11" db="EMBL/GenBank/DDBJ databases">
        <authorList>
            <person name="Tran Van P."/>
        </authorList>
    </citation>
    <scope>NUCLEOTIDE SEQUENCE</scope>
</reference>
<evidence type="ECO:0000256" key="1">
    <source>
        <dbReference type="SAM" id="MobiDB-lite"/>
    </source>
</evidence>
<dbReference type="SMART" id="SM00049">
    <property type="entry name" value="DEP"/>
    <property type="match status" value="1"/>
</dbReference>
<protein>
    <recommendedName>
        <fullName evidence="2">DEP domain-containing protein</fullName>
    </recommendedName>
</protein>
<feature type="region of interest" description="Disordered" evidence="1">
    <location>
        <begin position="25"/>
        <end position="46"/>
    </location>
</feature>
<evidence type="ECO:0000259" key="2">
    <source>
        <dbReference type="PROSITE" id="PS50186"/>
    </source>
</evidence>
<proteinExistence type="predicted"/>
<dbReference type="Pfam" id="PF00610">
    <property type="entry name" value="DEP"/>
    <property type="match status" value="1"/>
</dbReference>
<gene>
    <name evidence="3" type="ORF">TBIB3V08_LOCUS545</name>
</gene>
<evidence type="ECO:0000313" key="3">
    <source>
        <dbReference type="EMBL" id="CAD7437945.1"/>
    </source>
</evidence>
<dbReference type="AlphaFoldDB" id="A0A7R9HVM6"/>
<dbReference type="EMBL" id="OD564348">
    <property type="protein sequence ID" value="CAD7437945.1"/>
    <property type="molecule type" value="Genomic_DNA"/>
</dbReference>
<dbReference type="PROSITE" id="PS50186">
    <property type="entry name" value="DEP"/>
    <property type="match status" value="1"/>
</dbReference>
<dbReference type="InterPro" id="IPR000591">
    <property type="entry name" value="DEP_dom"/>
</dbReference>
<feature type="compositionally biased region" description="Basic and acidic residues" evidence="1">
    <location>
        <begin position="26"/>
        <end position="37"/>
    </location>
</feature>
<feature type="domain" description="DEP" evidence="2">
    <location>
        <begin position="135"/>
        <end position="189"/>
    </location>
</feature>